<comment type="caution">
    <text evidence="4">The sequence shown here is derived from an EMBL/GenBank/DDBJ whole genome shotgun (WGS) entry which is preliminary data.</text>
</comment>
<dbReference type="Proteomes" id="UP000007264">
    <property type="component" value="Unassembled WGS sequence"/>
</dbReference>
<evidence type="ECO:0000313" key="5">
    <source>
        <dbReference type="Proteomes" id="UP000007264"/>
    </source>
</evidence>
<dbReference type="RefSeq" id="XP_005649769.1">
    <property type="nucleotide sequence ID" value="XM_005649712.1"/>
</dbReference>
<dbReference type="InterPro" id="IPR036361">
    <property type="entry name" value="SAP_dom_sf"/>
</dbReference>
<dbReference type="SMART" id="SM00513">
    <property type="entry name" value="SAP"/>
    <property type="match status" value="1"/>
</dbReference>
<accession>I0Z3K6</accession>
<dbReference type="GO" id="GO:0035770">
    <property type="term" value="C:ribonucleoprotein granule"/>
    <property type="evidence" value="ECO:0007669"/>
    <property type="project" value="TreeGrafter"/>
</dbReference>
<dbReference type="PROSITE" id="PS51286">
    <property type="entry name" value="RAP"/>
    <property type="match status" value="1"/>
</dbReference>
<keyword evidence="5" id="KW-1185">Reference proteome</keyword>
<dbReference type="Pfam" id="PF08373">
    <property type="entry name" value="RAP"/>
    <property type="match status" value="1"/>
</dbReference>
<proteinExistence type="predicted"/>
<dbReference type="GO" id="GO:0000963">
    <property type="term" value="P:mitochondrial RNA processing"/>
    <property type="evidence" value="ECO:0007669"/>
    <property type="project" value="TreeGrafter"/>
</dbReference>
<reference evidence="4 5" key="1">
    <citation type="journal article" date="2012" name="Genome Biol.">
        <title>The genome of the polar eukaryotic microalga coccomyxa subellipsoidea reveals traits of cold adaptation.</title>
        <authorList>
            <person name="Blanc G."/>
            <person name="Agarkova I."/>
            <person name="Grimwood J."/>
            <person name="Kuo A."/>
            <person name="Brueggeman A."/>
            <person name="Dunigan D."/>
            <person name="Gurnon J."/>
            <person name="Ladunga I."/>
            <person name="Lindquist E."/>
            <person name="Lucas S."/>
            <person name="Pangilinan J."/>
            <person name="Proschold T."/>
            <person name="Salamov A."/>
            <person name="Schmutz J."/>
            <person name="Weeks D."/>
            <person name="Yamada T."/>
            <person name="Claverie J.M."/>
            <person name="Grigoriev I."/>
            <person name="Van Etten J."/>
            <person name="Lomsadze A."/>
            <person name="Borodovsky M."/>
        </authorList>
    </citation>
    <scope>NUCLEOTIDE SEQUENCE [LARGE SCALE GENOMIC DNA]</scope>
    <source>
        <strain evidence="4 5">C-169</strain>
    </source>
</reference>
<feature type="compositionally biased region" description="Low complexity" evidence="1">
    <location>
        <begin position="816"/>
        <end position="829"/>
    </location>
</feature>
<dbReference type="GO" id="GO:0044528">
    <property type="term" value="P:regulation of mitochondrial mRNA stability"/>
    <property type="evidence" value="ECO:0007669"/>
    <property type="project" value="TreeGrafter"/>
</dbReference>
<dbReference type="InterPro" id="IPR003034">
    <property type="entry name" value="SAP_dom"/>
</dbReference>
<feature type="compositionally biased region" description="Basic and acidic residues" evidence="1">
    <location>
        <begin position="877"/>
        <end position="886"/>
    </location>
</feature>
<dbReference type="PROSITE" id="PS50800">
    <property type="entry name" value="SAP"/>
    <property type="match status" value="1"/>
</dbReference>
<dbReference type="eggNOG" id="ENOG502QUHX">
    <property type="taxonomic scope" value="Eukaryota"/>
</dbReference>
<feature type="compositionally biased region" description="Polar residues" evidence="1">
    <location>
        <begin position="751"/>
        <end position="764"/>
    </location>
</feature>
<evidence type="ECO:0000259" key="3">
    <source>
        <dbReference type="PROSITE" id="PS51286"/>
    </source>
</evidence>
<dbReference type="Pfam" id="PF02037">
    <property type="entry name" value="SAP"/>
    <property type="match status" value="1"/>
</dbReference>
<gene>
    <name evidence="4" type="ORF">COCSUDRAFT_61463</name>
</gene>
<protein>
    <recommendedName>
        <fullName evidence="6">SAP domain-containing protein</fullName>
    </recommendedName>
</protein>
<feature type="region of interest" description="Disordered" evidence="1">
    <location>
        <begin position="692"/>
        <end position="886"/>
    </location>
</feature>
<feature type="compositionally biased region" description="Polar residues" evidence="1">
    <location>
        <begin position="1"/>
        <end position="20"/>
    </location>
</feature>
<dbReference type="GO" id="GO:0005759">
    <property type="term" value="C:mitochondrial matrix"/>
    <property type="evidence" value="ECO:0007669"/>
    <property type="project" value="TreeGrafter"/>
</dbReference>
<dbReference type="EMBL" id="AGSI01000004">
    <property type="protein sequence ID" value="EIE25225.1"/>
    <property type="molecule type" value="Genomic_DNA"/>
</dbReference>
<evidence type="ECO:0000256" key="1">
    <source>
        <dbReference type="SAM" id="MobiDB-lite"/>
    </source>
</evidence>
<feature type="region of interest" description="Disordered" evidence="1">
    <location>
        <begin position="1"/>
        <end position="75"/>
    </location>
</feature>
<feature type="domain" description="SAP" evidence="2">
    <location>
        <begin position="897"/>
        <end position="931"/>
    </location>
</feature>
<feature type="compositionally biased region" description="Polar residues" evidence="1">
    <location>
        <begin position="728"/>
        <end position="737"/>
    </location>
</feature>
<dbReference type="PANTHER" id="PTHR21228">
    <property type="entry name" value="FAST LEU-RICH DOMAIN-CONTAINING"/>
    <property type="match status" value="1"/>
</dbReference>
<dbReference type="GeneID" id="17043227"/>
<dbReference type="AlphaFoldDB" id="I0Z3K6"/>
<dbReference type="PANTHER" id="PTHR21228:SF40">
    <property type="entry name" value="LD45607P"/>
    <property type="match status" value="1"/>
</dbReference>
<dbReference type="SMART" id="SM00952">
    <property type="entry name" value="RAP"/>
    <property type="match status" value="1"/>
</dbReference>
<dbReference type="InterPro" id="IPR013584">
    <property type="entry name" value="RAP"/>
</dbReference>
<dbReference type="GO" id="GO:0003723">
    <property type="term" value="F:RNA binding"/>
    <property type="evidence" value="ECO:0007669"/>
    <property type="project" value="TreeGrafter"/>
</dbReference>
<dbReference type="OrthoDB" id="413408at2759"/>
<evidence type="ECO:0008006" key="6">
    <source>
        <dbReference type="Google" id="ProtNLM"/>
    </source>
</evidence>
<dbReference type="KEGG" id="csl:COCSUDRAFT_61463"/>
<dbReference type="Gene3D" id="1.10.720.30">
    <property type="entry name" value="SAP domain"/>
    <property type="match status" value="1"/>
</dbReference>
<name>I0Z3K6_COCSC</name>
<feature type="compositionally biased region" description="Low complexity" evidence="1">
    <location>
        <begin position="692"/>
        <end position="704"/>
    </location>
</feature>
<feature type="domain" description="RAP" evidence="3">
    <location>
        <begin position="609"/>
        <end position="667"/>
    </location>
</feature>
<evidence type="ECO:0000313" key="4">
    <source>
        <dbReference type="EMBL" id="EIE25225.1"/>
    </source>
</evidence>
<organism evidence="4 5">
    <name type="scientific">Coccomyxa subellipsoidea (strain C-169)</name>
    <name type="common">Green microalga</name>
    <dbReference type="NCBI Taxonomy" id="574566"/>
    <lineage>
        <taxon>Eukaryota</taxon>
        <taxon>Viridiplantae</taxon>
        <taxon>Chlorophyta</taxon>
        <taxon>core chlorophytes</taxon>
        <taxon>Trebouxiophyceae</taxon>
        <taxon>Trebouxiophyceae incertae sedis</taxon>
        <taxon>Coccomyxaceae</taxon>
        <taxon>Coccomyxa</taxon>
        <taxon>Coccomyxa subellipsoidea</taxon>
    </lineage>
</organism>
<dbReference type="InterPro" id="IPR050870">
    <property type="entry name" value="FAST_kinase"/>
</dbReference>
<evidence type="ECO:0000259" key="2">
    <source>
        <dbReference type="PROSITE" id="PS50800"/>
    </source>
</evidence>
<sequence length="937" mass="104778">MASSSGASDDMQFNNLQGSSPYRGGPVGPGEVYETPRRGPGFTDVPQPVRRVRQQRTDAPANSRPPNRESWYPRKPQPLFEQIEVHVTMTPDDEERAVREKGYWVQMLQKAGLLDSGAALPTVRKELNTKSRSGPFRSGYLVNRLLSQISDWRTVFTVLRDLEPLFDHINISTAMHRLAKVSYKNKVPLNVVQAHPMYPHLLTVLKKKVLSGKMRARQLANTLWAFGKLGHDAEDVVDALLFQMHRTHIATWQEQEMSNAVWAMATLSRPDEGLLETMARDAMRRGMSAFVPQAISNLVWGFAVLEYNNNPFMLAVAEYFVMDLSHFATQAVSNILWGCAVLNFYDQDMFNAAALEIQHRIGSFNDQEISNSLLAFAKMEHVDVSLLRVFEEDIRRPQRVRDFTSQALSNMVWSFATLRWYPEKVLEAISAELLRRMPYLSVQEISVSIWAMAKLGYHPGRSLAEFGRRIEELVPDFNSQACANTLWGLSVLQATQLPCFQMLIDRLGSNNIDKVEVLMLHQLFQSLMLARLEARRQNLADPIRTIPDHIYALLRRVWKATVKNTLSSRFHIDVSKMLRELGVAHDFEFVTEDGLFSLDIALAGPRGPVAIEVDGPYHFTLNTRQPLGSTLIRRRLLHALGWTVLSVPFYDYYRLGSTAAKMQYLGQLLRKVDIVVEVDELLRERESAEAEAAAGAESLGSLELPQGRPSPSDGPTRQDDIAGPNFPAQPTTWSSKSRYQERAPMAPRQGQGASTAPHSVNSDELSLPPPRPGPASVRSQAPVARNPLSRPQPRAGFAASQRQPSLATSGRPLNGAVAAAESRASGESEQTGPESSQETEAERGRDGEGTSALHETALRAAVTQWSASVEQNGARVRSGEEQSVERDWKAERAAQLEGQLLKTELQPLCRKYGLPTTGRKEKIVQRLLSYEAVHRPS</sequence>